<dbReference type="Proteomes" id="UP001576774">
    <property type="component" value="Unassembled WGS sequence"/>
</dbReference>
<dbReference type="NCBIfam" id="TIGR02241">
    <property type="entry name" value="conserved hypothetical phage tail region protein"/>
    <property type="match status" value="1"/>
</dbReference>
<dbReference type="RefSeq" id="WP_413268563.1">
    <property type="nucleotide sequence ID" value="NZ_JBHFNQ010000007.1"/>
</dbReference>
<proteinExistence type="predicted"/>
<accession>A0ABV4WYW0</accession>
<protein>
    <submittedName>
        <fullName evidence="1">Phage tail protein</fullName>
    </submittedName>
</protein>
<organism evidence="1 2">
    <name type="scientific">Floridaenema aerugineum BLCC-F46</name>
    <dbReference type="NCBI Taxonomy" id="3153654"/>
    <lineage>
        <taxon>Bacteria</taxon>
        <taxon>Bacillati</taxon>
        <taxon>Cyanobacteriota</taxon>
        <taxon>Cyanophyceae</taxon>
        <taxon>Oscillatoriophycideae</taxon>
        <taxon>Aerosakkonematales</taxon>
        <taxon>Aerosakkonemataceae</taxon>
        <taxon>Floridanema</taxon>
        <taxon>Floridanema aerugineum</taxon>
    </lineage>
</organism>
<comment type="caution">
    <text evidence="1">The sequence shown here is derived from an EMBL/GenBank/DDBJ whole genome shotgun (WGS) entry which is preliminary data.</text>
</comment>
<sequence>MPTDPYRGFNFKVEIDGISEAGFQECSGLDANTDPVEYREGTDPNHVRQLTGLNKYSPITLKRGITDSATLWQWRQKVIDGKTERKNLSIVLYNEAQEEKLRWNLRRAWPSKWTGPSFNATSNEVAIETLEIVHEEMLKG</sequence>
<dbReference type="Pfam" id="PF06841">
    <property type="entry name" value="Phage_T4_gp19"/>
    <property type="match status" value="1"/>
</dbReference>
<keyword evidence="2" id="KW-1185">Reference proteome</keyword>
<reference evidence="1 2" key="1">
    <citation type="submission" date="2024-09" db="EMBL/GenBank/DDBJ databases">
        <title>Floridaenema gen nov. (Aerosakkonemataceae, Aerosakkonematales ord. nov., Cyanobacteria) from benthic tropical and subtropical fresh waters, with the description of four new species.</title>
        <authorList>
            <person name="Moretto J.A."/>
            <person name="Berthold D.E."/>
            <person name="Lefler F.W."/>
            <person name="Huang I.-S."/>
            <person name="Laughinghouse H. IV."/>
        </authorList>
    </citation>
    <scope>NUCLEOTIDE SEQUENCE [LARGE SCALE GENOMIC DNA]</scope>
    <source>
        <strain evidence="1 2">BLCC-F46</strain>
    </source>
</reference>
<dbReference type="InterPro" id="IPR011747">
    <property type="entry name" value="CHP02241"/>
</dbReference>
<evidence type="ECO:0000313" key="2">
    <source>
        <dbReference type="Proteomes" id="UP001576774"/>
    </source>
</evidence>
<dbReference type="InterPro" id="IPR010667">
    <property type="entry name" value="Phage_T4_Gp19"/>
</dbReference>
<evidence type="ECO:0000313" key="1">
    <source>
        <dbReference type="EMBL" id="MFB2875397.1"/>
    </source>
</evidence>
<dbReference type="PANTHER" id="PTHR38009">
    <property type="entry name" value="CONSERVED HYPOTHETICAL PHAGE TAIL PROTEIN"/>
    <property type="match status" value="1"/>
</dbReference>
<dbReference type="EMBL" id="JBHFNQ010000007">
    <property type="protein sequence ID" value="MFB2875397.1"/>
    <property type="molecule type" value="Genomic_DNA"/>
</dbReference>
<name>A0ABV4WYW0_9CYAN</name>
<dbReference type="PANTHER" id="PTHR38009:SF1">
    <property type="entry name" value="CONSERVED HYPOTHETICAL PHAGE TAIL PROTEIN"/>
    <property type="match status" value="1"/>
</dbReference>
<gene>
    <name evidence="1" type="ORF">ACE1CC_00745</name>
</gene>